<dbReference type="GO" id="GO:0007165">
    <property type="term" value="P:signal transduction"/>
    <property type="evidence" value="ECO:0007669"/>
    <property type="project" value="UniProtKB-KW"/>
</dbReference>
<dbReference type="GO" id="GO:0005549">
    <property type="term" value="F:odorant binding"/>
    <property type="evidence" value="ECO:0007669"/>
    <property type="project" value="InterPro"/>
</dbReference>
<protein>
    <recommendedName>
        <fullName evidence="15">Odorant receptor</fullName>
    </recommendedName>
</protein>
<dbReference type="VEuPathDB" id="VectorBase:ACHR002168"/>
<feature type="transmembrane region" description="Helical" evidence="12">
    <location>
        <begin position="138"/>
        <end position="159"/>
    </location>
</feature>
<keyword evidence="3 12" id="KW-0812">Transmembrane</keyword>
<evidence type="ECO:0000256" key="8">
    <source>
        <dbReference type="ARBA" id="ARBA00023224"/>
    </source>
</evidence>
<dbReference type="InterPro" id="IPR004117">
    <property type="entry name" value="7tm6_olfct_rcpt"/>
</dbReference>
<reference evidence="13" key="2">
    <citation type="submission" date="2020-05" db="UniProtKB">
        <authorList>
            <consortium name="EnsemblMetazoa"/>
        </authorList>
    </citation>
    <scope>IDENTIFICATION</scope>
    <source>
        <strain evidence="13">ACHKN1017</strain>
    </source>
</reference>
<evidence type="ECO:0000256" key="5">
    <source>
        <dbReference type="ARBA" id="ARBA00022989"/>
    </source>
</evidence>
<keyword evidence="4" id="KW-0552">Olfaction</keyword>
<dbReference type="AlphaFoldDB" id="A0A182JUI6"/>
<proteinExistence type="inferred from homology"/>
<feature type="transmembrane region" description="Helical" evidence="12">
    <location>
        <begin position="51"/>
        <end position="72"/>
    </location>
</feature>
<keyword evidence="5 12" id="KW-1133">Transmembrane helix</keyword>
<comment type="subunit">
    <text evidence="11">Interacts with Orco. Complexes exist early in the endomembrane system in olfactory sensory neurons (OSNs), coupling these complexes to the conserved ciliary trafficking pathway.</text>
</comment>
<evidence type="ECO:0000256" key="11">
    <source>
        <dbReference type="ARBA" id="ARBA00038679"/>
    </source>
</evidence>
<dbReference type="STRING" id="43041.A0A182JUI6"/>
<feature type="transmembrane region" description="Helical" evidence="12">
    <location>
        <begin position="195"/>
        <end position="218"/>
    </location>
</feature>
<evidence type="ECO:0000256" key="7">
    <source>
        <dbReference type="ARBA" id="ARBA00023170"/>
    </source>
</evidence>
<reference evidence="14" key="1">
    <citation type="submission" date="2013-03" db="EMBL/GenBank/DDBJ databases">
        <title>The Genome Sequence of Anopheles christyi ACHKN1017.</title>
        <authorList>
            <consortium name="The Broad Institute Genomics Platform"/>
            <person name="Neafsey D.E."/>
            <person name="Besansky N."/>
            <person name="Walker B."/>
            <person name="Young S.K."/>
            <person name="Zeng Q."/>
            <person name="Gargeya S."/>
            <person name="Fitzgerald M."/>
            <person name="Haas B."/>
            <person name="Abouelleil A."/>
            <person name="Allen A.W."/>
            <person name="Alvarado L."/>
            <person name="Arachchi H.M."/>
            <person name="Berlin A.M."/>
            <person name="Chapman S.B."/>
            <person name="Gainer-Dewar J."/>
            <person name="Goldberg J."/>
            <person name="Griggs A."/>
            <person name="Gujja S."/>
            <person name="Hansen M."/>
            <person name="Howarth C."/>
            <person name="Imamovic A."/>
            <person name="Ireland A."/>
            <person name="Larimer J."/>
            <person name="McCowan C."/>
            <person name="Murphy C."/>
            <person name="Pearson M."/>
            <person name="Poon T.W."/>
            <person name="Priest M."/>
            <person name="Roberts A."/>
            <person name="Saif S."/>
            <person name="Shea T."/>
            <person name="Sisk P."/>
            <person name="Sykes S."/>
            <person name="Wortman J."/>
            <person name="Nusbaum C."/>
            <person name="Birren B."/>
        </authorList>
    </citation>
    <scope>NUCLEOTIDE SEQUENCE [LARGE SCALE GENOMIC DNA]</scope>
    <source>
        <strain evidence="14">ACHKN1017</strain>
    </source>
</reference>
<keyword evidence="8" id="KW-0807">Transducer</keyword>
<evidence type="ECO:0000256" key="9">
    <source>
        <dbReference type="ARBA" id="ARBA00037764"/>
    </source>
</evidence>
<name>A0A182JUI6_9DIPT</name>
<accession>A0A182JUI6</accession>
<keyword evidence="6 12" id="KW-0472">Membrane</keyword>
<feature type="transmembrane region" description="Helical" evidence="12">
    <location>
        <begin position="78"/>
        <end position="101"/>
    </location>
</feature>
<dbReference type="PANTHER" id="PTHR21137">
    <property type="entry name" value="ODORANT RECEPTOR"/>
    <property type="match status" value="1"/>
</dbReference>
<dbReference type="Pfam" id="PF02949">
    <property type="entry name" value="7tm_6"/>
    <property type="match status" value="1"/>
</dbReference>
<evidence type="ECO:0000256" key="12">
    <source>
        <dbReference type="SAM" id="Phobius"/>
    </source>
</evidence>
<evidence type="ECO:0000256" key="1">
    <source>
        <dbReference type="ARBA" id="ARBA00004141"/>
    </source>
</evidence>
<dbReference type="EnsemblMetazoa" id="ACHR002168-RA">
    <property type="protein sequence ID" value="ACHR002168-PA"/>
    <property type="gene ID" value="ACHR002168"/>
</dbReference>
<dbReference type="Proteomes" id="UP000075881">
    <property type="component" value="Unassembled WGS sequence"/>
</dbReference>
<dbReference type="PANTHER" id="PTHR21137:SF37">
    <property type="entry name" value="ODORANT RECEPTOR 46A, ISOFORM B-RELATED"/>
    <property type="match status" value="1"/>
</dbReference>
<dbReference type="GO" id="GO:0005886">
    <property type="term" value="C:plasma membrane"/>
    <property type="evidence" value="ECO:0007669"/>
    <property type="project" value="TreeGrafter"/>
</dbReference>
<comment type="function">
    <text evidence="9">Odorant receptor which mediates acceptance or avoidance behavior, depending on its substrates. The odorant receptor repertoire encodes a large collection of odor stimuli that vary widely in identity, intensity, and duration. May form a complex with Orco to form odorant-sensing units, providing sensitive and prolonged odorant signaling and calcium permeability.</text>
</comment>
<evidence type="ECO:0000313" key="13">
    <source>
        <dbReference type="EnsemblMetazoa" id="ACHR002168-PA"/>
    </source>
</evidence>
<evidence type="ECO:0000256" key="3">
    <source>
        <dbReference type="ARBA" id="ARBA00022692"/>
    </source>
</evidence>
<evidence type="ECO:0000256" key="10">
    <source>
        <dbReference type="ARBA" id="ARBA00037946"/>
    </source>
</evidence>
<organism evidence="13 14">
    <name type="scientific">Anopheles christyi</name>
    <dbReference type="NCBI Taxonomy" id="43041"/>
    <lineage>
        <taxon>Eukaryota</taxon>
        <taxon>Metazoa</taxon>
        <taxon>Ecdysozoa</taxon>
        <taxon>Arthropoda</taxon>
        <taxon>Hexapoda</taxon>
        <taxon>Insecta</taxon>
        <taxon>Pterygota</taxon>
        <taxon>Neoptera</taxon>
        <taxon>Endopterygota</taxon>
        <taxon>Diptera</taxon>
        <taxon>Nematocera</taxon>
        <taxon>Culicoidea</taxon>
        <taxon>Culicidae</taxon>
        <taxon>Anophelinae</taxon>
        <taxon>Anopheles</taxon>
    </lineage>
</organism>
<evidence type="ECO:0008006" key="15">
    <source>
        <dbReference type="Google" id="ProtNLM"/>
    </source>
</evidence>
<keyword evidence="14" id="KW-1185">Reference proteome</keyword>
<comment type="subcellular location">
    <subcellularLocation>
        <location evidence="1">Membrane</location>
        <topology evidence="1">Multi-pass membrane protein</topology>
    </subcellularLocation>
</comment>
<evidence type="ECO:0000256" key="6">
    <source>
        <dbReference type="ARBA" id="ARBA00023136"/>
    </source>
</evidence>
<keyword evidence="7" id="KW-0675">Receptor</keyword>
<feature type="transmembrane region" description="Helical" evidence="12">
    <location>
        <begin position="366"/>
        <end position="386"/>
    </location>
</feature>
<keyword evidence="2" id="KW-0716">Sensory transduction</keyword>
<evidence type="ECO:0000256" key="2">
    <source>
        <dbReference type="ARBA" id="ARBA00022606"/>
    </source>
</evidence>
<evidence type="ECO:0000256" key="4">
    <source>
        <dbReference type="ARBA" id="ARBA00022725"/>
    </source>
</evidence>
<evidence type="ECO:0000313" key="14">
    <source>
        <dbReference type="Proteomes" id="UP000075881"/>
    </source>
</evidence>
<comment type="similarity">
    <text evidence="10">Belongs to the insect chemoreceptor superfamily. Heteromeric odorant receptor channel (TC 1.A.69) family. Or2a subfamily.</text>
</comment>
<sequence length="394" mass="46431">MQTNQQGTPDNNDKYRWSDYIPPVRITVWVWKICGLYNGEPLSSSYRAYRAVFHIFLMVVYLFTLSLNIFVMQAFEQLVLYIMYIVFTEIVMALKAIVTYYKFDQLCDLYRQTLASDFKPLDAEEEQLHRKGVASINYYLYPYLITTNMAVASSCLYLLQEDYRLPYFPWILGIEYGPTKRLNYGLLFAYQVVGMYLHMLINVAIDVQLSYLLGMISIQLDLIGKRFRTLHTSEQFRESFVDLMNHYQKVQRMTAEIEKLYSSAYFAQFGSSGLVICASAFKASSMFNLYELTAIQNLLYMLSMIFQMFLPCRFGNEVTHKSHLLRTSIYSSRWYEMGLQERKTLRMLLQRMNKPLTLKAYYFFNYNLQAFTTVTLNMAYSLYALLQRNALKQV</sequence>
<dbReference type="GO" id="GO:0004984">
    <property type="term" value="F:olfactory receptor activity"/>
    <property type="evidence" value="ECO:0007669"/>
    <property type="project" value="InterPro"/>
</dbReference>